<gene>
    <name evidence="2" type="ORF">HS088_TW01G00216</name>
</gene>
<dbReference type="Proteomes" id="UP000593562">
    <property type="component" value="Unassembled WGS sequence"/>
</dbReference>
<protein>
    <submittedName>
        <fullName evidence="2">Uncharacterized protein</fullName>
    </submittedName>
</protein>
<sequence length="123" mass="14333">MTSIFHAYFENSKVVSSSNVLLFVSQWIMPFLLIICWSSVSYSKLYYFFWLVGKGKEKKKQLYCASHCAPGLEFSHIQRKYIFCVGQEQDLGRPKRGMLHFLLRGLRMPEDMAFDKANPKVGH</sequence>
<keyword evidence="1" id="KW-0472">Membrane</keyword>
<evidence type="ECO:0000313" key="3">
    <source>
        <dbReference type="Proteomes" id="UP000593562"/>
    </source>
</evidence>
<reference evidence="2 3" key="1">
    <citation type="journal article" date="2020" name="Nat. Commun.">
        <title>Genome of Tripterygium wilfordii and identification of cytochrome P450 involved in triptolide biosynthesis.</title>
        <authorList>
            <person name="Tu L."/>
            <person name="Su P."/>
            <person name="Zhang Z."/>
            <person name="Gao L."/>
            <person name="Wang J."/>
            <person name="Hu T."/>
            <person name="Zhou J."/>
            <person name="Zhang Y."/>
            <person name="Zhao Y."/>
            <person name="Liu Y."/>
            <person name="Song Y."/>
            <person name="Tong Y."/>
            <person name="Lu Y."/>
            <person name="Yang J."/>
            <person name="Xu C."/>
            <person name="Jia M."/>
            <person name="Peters R.J."/>
            <person name="Huang L."/>
            <person name="Gao W."/>
        </authorList>
    </citation>
    <scope>NUCLEOTIDE SEQUENCE [LARGE SCALE GENOMIC DNA]</scope>
    <source>
        <strain evidence="3">cv. XIE 37</strain>
        <tissue evidence="2">Leaf</tissue>
    </source>
</reference>
<dbReference type="InParanoid" id="A0A7J7E124"/>
<organism evidence="2 3">
    <name type="scientific">Tripterygium wilfordii</name>
    <name type="common">Thunder God vine</name>
    <dbReference type="NCBI Taxonomy" id="458696"/>
    <lineage>
        <taxon>Eukaryota</taxon>
        <taxon>Viridiplantae</taxon>
        <taxon>Streptophyta</taxon>
        <taxon>Embryophyta</taxon>
        <taxon>Tracheophyta</taxon>
        <taxon>Spermatophyta</taxon>
        <taxon>Magnoliopsida</taxon>
        <taxon>eudicotyledons</taxon>
        <taxon>Gunneridae</taxon>
        <taxon>Pentapetalae</taxon>
        <taxon>rosids</taxon>
        <taxon>fabids</taxon>
        <taxon>Celastrales</taxon>
        <taxon>Celastraceae</taxon>
        <taxon>Tripterygium</taxon>
    </lineage>
</organism>
<proteinExistence type="predicted"/>
<keyword evidence="1" id="KW-0812">Transmembrane</keyword>
<name>A0A7J7E124_TRIWF</name>
<accession>A0A7J7E124</accession>
<dbReference type="AlphaFoldDB" id="A0A7J7E124"/>
<dbReference type="EMBL" id="JAAARO010000001">
    <property type="protein sequence ID" value="KAF5752308.1"/>
    <property type="molecule type" value="Genomic_DNA"/>
</dbReference>
<keyword evidence="3" id="KW-1185">Reference proteome</keyword>
<keyword evidence="1" id="KW-1133">Transmembrane helix</keyword>
<evidence type="ECO:0000256" key="1">
    <source>
        <dbReference type="SAM" id="Phobius"/>
    </source>
</evidence>
<comment type="caution">
    <text evidence="2">The sequence shown here is derived from an EMBL/GenBank/DDBJ whole genome shotgun (WGS) entry which is preliminary data.</text>
</comment>
<feature type="transmembrane region" description="Helical" evidence="1">
    <location>
        <begin position="27"/>
        <end position="52"/>
    </location>
</feature>
<evidence type="ECO:0000313" key="2">
    <source>
        <dbReference type="EMBL" id="KAF5752308.1"/>
    </source>
</evidence>